<dbReference type="RefSeq" id="WP_132241605.1">
    <property type="nucleotide sequence ID" value="NZ_SLWV01000001.1"/>
</dbReference>
<evidence type="ECO:0000259" key="1">
    <source>
        <dbReference type="Pfam" id="PF00535"/>
    </source>
</evidence>
<dbReference type="OrthoDB" id="9810303at2"/>
<dbReference type="InterPro" id="IPR029044">
    <property type="entry name" value="Nucleotide-diphossugar_trans"/>
</dbReference>
<accession>A0A4R2L0U9</accession>
<dbReference type="InterPro" id="IPR050256">
    <property type="entry name" value="Glycosyltransferase_2"/>
</dbReference>
<dbReference type="AlphaFoldDB" id="A0A4R2L0U9"/>
<dbReference type="Pfam" id="PF00535">
    <property type="entry name" value="Glycos_transf_2"/>
    <property type="match status" value="1"/>
</dbReference>
<dbReference type="EMBL" id="SLWV01000001">
    <property type="protein sequence ID" value="TCO79873.1"/>
    <property type="molecule type" value="Genomic_DNA"/>
</dbReference>
<reference evidence="2 3" key="1">
    <citation type="submission" date="2019-03" db="EMBL/GenBank/DDBJ databases">
        <title>Genomic Encyclopedia of Type Strains, Phase IV (KMG-IV): sequencing the most valuable type-strain genomes for metagenomic binning, comparative biology and taxonomic classification.</title>
        <authorList>
            <person name="Goeker M."/>
        </authorList>
    </citation>
    <scope>NUCLEOTIDE SEQUENCE [LARGE SCALE GENOMIC DNA]</scope>
    <source>
        <strain evidence="2 3">DSM 102940</strain>
    </source>
</reference>
<name>A0A4R2L0U9_9FIRM</name>
<sequence>MSKCITALVPAYNEADRIKKTIDAIKRSKHIDRIVVLDDGSEDDTLIVAKNMNVEAYRLDQNQGKGFALNYGIKKVEKNSRIVVFLDADLGDTASEVDKLIIPILEDEADVTIARFPSAKRKGGFGLVKNLAKYGVKFFTGHTIYTSLSGQRAFKIQVLEKLGSFPTDYGVEVGMTIDILNRGFRIKEVDVSMTHRETGRDLKSFMHRGKQFYQILFTLLRKSKENS</sequence>
<dbReference type="SUPFAM" id="SSF53448">
    <property type="entry name" value="Nucleotide-diphospho-sugar transferases"/>
    <property type="match status" value="1"/>
</dbReference>
<gene>
    <name evidence="2" type="ORF">EV214_101106</name>
</gene>
<evidence type="ECO:0000313" key="3">
    <source>
        <dbReference type="Proteomes" id="UP000294919"/>
    </source>
</evidence>
<dbReference type="Proteomes" id="UP000294919">
    <property type="component" value="Unassembled WGS sequence"/>
</dbReference>
<dbReference type="PANTHER" id="PTHR48090">
    <property type="entry name" value="UNDECAPRENYL-PHOSPHATE 4-DEOXY-4-FORMAMIDO-L-ARABINOSE TRANSFERASE-RELATED"/>
    <property type="match status" value="1"/>
</dbReference>
<dbReference type="InterPro" id="IPR001173">
    <property type="entry name" value="Glyco_trans_2-like"/>
</dbReference>
<dbReference type="GO" id="GO:0016740">
    <property type="term" value="F:transferase activity"/>
    <property type="evidence" value="ECO:0007669"/>
    <property type="project" value="UniProtKB-KW"/>
</dbReference>
<dbReference type="Gene3D" id="3.90.550.10">
    <property type="entry name" value="Spore Coat Polysaccharide Biosynthesis Protein SpsA, Chain A"/>
    <property type="match status" value="1"/>
</dbReference>
<evidence type="ECO:0000313" key="2">
    <source>
        <dbReference type="EMBL" id="TCO79873.1"/>
    </source>
</evidence>
<keyword evidence="2" id="KW-0808">Transferase</keyword>
<feature type="domain" description="Glycosyltransferase 2-like" evidence="1">
    <location>
        <begin position="7"/>
        <end position="137"/>
    </location>
</feature>
<comment type="caution">
    <text evidence="2">The sequence shown here is derived from an EMBL/GenBank/DDBJ whole genome shotgun (WGS) entry which is preliminary data.</text>
</comment>
<protein>
    <submittedName>
        <fullName evidence="2">Glycosyl transferase family 2</fullName>
    </submittedName>
</protein>
<organism evidence="2 3">
    <name type="scientific">Marinisporobacter balticus</name>
    <dbReference type="NCBI Taxonomy" id="2018667"/>
    <lineage>
        <taxon>Bacteria</taxon>
        <taxon>Bacillati</taxon>
        <taxon>Bacillota</taxon>
        <taxon>Clostridia</taxon>
        <taxon>Peptostreptococcales</taxon>
        <taxon>Thermotaleaceae</taxon>
        <taxon>Marinisporobacter</taxon>
    </lineage>
</organism>
<proteinExistence type="predicted"/>
<dbReference type="CDD" id="cd04179">
    <property type="entry name" value="DPM_DPG-synthase_like"/>
    <property type="match status" value="1"/>
</dbReference>
<dbReference type="PANTHER" id="PTHR48090:SF7">
    <property type="entry name" value="RFBJ PROTEIN"/>
    <property type="match status" value="1"/>
</dbReference>
<keyword evidence="3" id="KW-1185">Reference proteome</keyword>